<evidence type="ECO:0000259" key="14">
    <source>
        <dbReference type="Pfam" id="PF00905"/>
    </source>
</evidence>
<dbReference type="InterPro" id="IPR036138">
    <property type="entry name" value="PBP_dimer_sf"/>
</dbReference>
<sequence length="596" mass="66051">MLSKRYTSQEGEKLERRVGLIAIVMVICLAILLVRVAWLQLVEGERYFLLSKNSRLRLLPLSPTRGVILDRKGKKLAGNEARFSLAVVPSNVAELDELINDLSKVVQLDKEGVRKKLLSAPNPFRPVSLKKNLGMSLVTFLLEREEDFPGVVIVTDPLRTYPFAETGSHLVGYVAEVSQKELALSSSFGVEMGDLVGKMGIEKVYNRYLQGEKGGRQIEVDAHGRPLRTISEADPLSGYDTYLTIDLEMQKVAEEELGARKGAVVIGDPHTGEILALVSHPSFNPGLFSRGLSREKWEELKNNPQDPLQNRAVRGEYPPASTFKIVVAMAALETHRIGIKDTFFCPGYYQVGNRVFKCWNEYGHGRIALREAIIESCDAYFYQLGLRVGVEKIAHFANLFGMGEPTGIDLASETQGLVPTRAWKRENRADSWYHGDTANLSIGQGYILASPLQMFRVISAVANGGYLIKPYLVKRIVDAHGKVVKENSHPSRKKIGLSSSNLKFLQRSLAGVVSEGTGWRARNETVSISGKTGTAQTSDEDRPHNWLLSYAPSDKPRLAAVVLVENREEDISIAAQISGRIFSRIFGEEDSLASLR</sequence>
<keyword evidence="10 13" id="KW-1133">Transmembrane helix</keyword>
<dbReference type="Gene3D" id="3.30.1390.30">
    <property type="entry name" value="Penicillin-binding protein 2a, domain 3"/>
    <property type="match status" value="1"/>
</dbReference>
<evidence type="ECO:0000256" key="8">
    <source>
        <dbReference type="ARBA" id="ARBA00022960"/>
    </source>
</evidence>
<evidence type="ECO:0000256" key="6">
    <source>
        <dbReference type="ARBA" id="ARBA00022692"/>
    </source>
</evidence>
<feature type="transmembrane region" description="Helical" evidence="13">
    <location>
        <begin position="20"/>
        <end position="41"/>
    </location>
</feature>
<dbReference type="PANTHER" id="PTHR30627">
    <property type="entry name" value="PEPTIDOGLYCAN D,D-TRANSPEPTIDASE"/>
    <property type="match status" value="1"/>
</dbReference>
<keyword evidence="4" id="KW-0997">Cell inner membrane</keyword>
<keyword evidence="11 13" id="KW-0472">Membrane</keyword>
<evidence type="ECO:0000256" key="10">
    <source>
        <dbReference type="ARBA" id="ARBA00022989"/>
    </source>
</evidence>
<keyword evidence="9" id="KW-0573">Peptidoglycan synthesis</keyword>
<protein>
    <submittedName>
        <fullName evidence="16">Penicillin-binding protein 2</fullName>
        <ecNumber evidence="16">3.4.16.4</ecNumber>
    </submittedName>
</protein>
<dbReference type="InterPro" id="IPR012338">
    <property type="entry name" value="Beta-lactam/transpept-like"/>
</dbReference>
<dbReference type="GO" id="GO:0005886">
    <property type="term" value="C:plasma membrane"/>
    <property type="evidence" value="ECO:0007669"/>
    <property type="project" value="UniProtKB-SubCell"/>
</dbReference>
<evidence type="ECO:0000256" key="4">
    <source>
        <dbReference type="ARBA" id="ARBA00022519"/>
    </source>
</evidence>
<evidence type="ECO:0000256" key="1">
    <source>
        <dbReference type="ARBA" id="ARBA00004167"/>
    </source>
</evidence>
<dbReference type="InterPro" id="IPR001460">
    <property type="entry name" value="PCN-bd_Tpept"/>
</dbReference>
<keyword evidence="8" id="KW-0133">Cell shape</keyword>
<evidence type="ECO:0000256" key="11">
    <source>
        <dbReference type="ARBA" id="ARBA00023136"/>
    </source>
</evidence>
<dbReference type="InterPro" id="IPR017790">
    <property type="entry name" value="Penicillin-binding_protein_2"/>
</dbReference>
<keyword evidence="7 16" id="KW-0378">Hydrolase</keyword>
<reference evidence="16 17" key="1">
    <citation type="submission" date="2019-03" db="EMBL/GenBank/DDBJ databases">
        <title>Metabolic potential of uncultured bacteria and archaea associated with petroleum seepage in deep-sea sediments.</title>
        <authorList>
            <person name="Dong X."/>
            <person name="Hubert C."/>
        </authorList>
    </citation>
    <scope>NUCLEOTIDE SEQUENCE [LARGE SCALE GENOMIC DNA]</scope>
    <source>
        <strain evidence="16">E44_bin92</strain>
    </source>
</reference>
<evidence type="ECO:0000256" key="2">
    <source>
        <dbReference type="ARBA" id="ARBA00004236"/>
    </source>
</evidence>
<dbReference type="GO" id="GO:0071972">
    <property type="term" value="F:peptidoglycan L,D-transpeptidase activity"/>
    <property type="evidence" value="ECO:0007669"/>
    <property type="project" value="TreeGrafter"/>
</dbReference>
<dbReference type="GO" id="GO:0008658">
    <property type="term" value="F:penicillin binding"/>
    <property type="evidence" value="ECO:0007669"/>
    <property type="project" value="InterPro"/>
</dbReference>
<evidence type="ECO:0000256" key="9">
    <source>
        <dbReference type="ARBA" id="ARBA00022984"/>
    </source>
</evidence>
<dbReference type="InterPro" id="IPR005311">
    <property type="entry name" value="PBP_dimer"/>
</dbReference>
<evidence type="ECO:0000256" key="5">
    <source>
        <dbReference type="ARBA" id="ARBA00022670"/>
    </source>
</evidence>
<name>A0A523QKW9_UNCAE</name>
<dbReference type="EC" id="3.4.16.4" evidence="16"/>
<proteinExistence type="predicted"/>
<dbReference type="GO" id="GO:0071555">
    <property type="term" value="P:cell wall organization"/>
    <property type="evidence" value="ECO:0007669"/>
    <property type="project" value="UniProtKB-KW"/>
</dbReference>
<dbReference type="SUPFAM" id="SSF56519">
    <property type="entry name" value="Penicillin binding protein dimerisation domain"/>
    <property type="match status" value="1"/>
</dbReference>
<comment type="subcellular location">
    <subcellularLocation>
        <location evidence="2">Cell membrane</location>
    </subcellularLocation>
    <subcellularLocation>
        <location evidence="1">Membrane</location>
        <topology evidence="1">Single-pass membrane protein</topology>
    </subcellularLocation>
</comment>
<dbReference type="Pfam" id="PF00905">
    <property type="entry name" value="Transpeptidase"/>
    <property type="match status" value="1"/>
</dbReference>
<comment type="caution">
    <text evidence="16">The sequence shown here is derived from an EMBL/GenBank/DDBJ whole genome shotgun (WGS) entry which is preliminary data.</text>
</comment>
<gene>
    <name evidence="16" type="primary">mrdA</name>
    <name evidence="16" type="ORF">E3J95_02195</name>
</gene>
<organism evidence="16 17">
    <name type="scientific">Aerophobetes bacterium</name>
    <dbReference type="NCBI Taxonomy" id="2030807"/>
    <lineage>
        <taxon>Bacteria</taxon>
        <taxon>Candidatus Aerophobota</taxon>
    </lineage>
</organism>
<dbReference type="GO" id="GO:0009252">
    <property type="term" value="P:peptidoglycan biosynthetic process"/>
    <property type="evidence" value="ECO:0007669"/>
    <property type="project" value="UniProtKB-KW"/>
</dbReference>
<dbReference type="GO" id="GO:0008360">
    <property type="term" value="P:regulation of cell shape"/>
    <property type="evidence" value="ECO:0007669"/>
    <property type="project" value="UniProtKB-KW"/>
</dbReference>
<dbReference type="InterPro" id="IPR050515">
    <property type="entry name" value="Beta-lactam/transpept"/>
</dbReference>
<evidence type="ECO:0000256" key="7">
    <source>
        <dbReference type="ARBA" id="ARBA00022801"/>
    </source>
</evidence>
<keyword evidence="3" id="KW-1003">Cell membrane</keyword>
<keyword evidence="5" id="KW-0645">Protease</keyword>
<keyword evidence="16" id="KW-0121">Carboxypeptidase</keyword>
<dbReference type="Pfam" id="PF03717">
    <property type="entry name" value="PBP_dimer"/>
    <property type="match status" value="1"/>
</dbReference>
<keyword evidence="6 13" id="KW-0812">Transmembrane</keyword>
<evidence type="ECO:0000259" key="15">
    <source>
        <dbReference type="Pfam" id="PF03717"/>
    </source>
</evidence>
<dbReference type="Gene3D" id="3.90.1310.10">
    <property type="entry name" value="Penicillin-binding protein 2a (Domain 2)"/>
    <property type="match status" value="1"/>
</dbReference>
<dbReference type="GO" id="GO:0009002">
    <property type="term" value="F:serine-type D-Ala-D-Ala carboxypeptidase activity"/>
    <property type="evidence" value="ECO:0007669"/>
    <property type="project" value="UniProtKB-EC"/>
</dbReference>
<dbReference type="Proteomes" id="UP000320781">
    <property type="component" value="Unassembled WGS sequence"/>
</dbReference>
<accession>A0A523QKW9</accession>
<dbReference type="SUPFAM" id="SSF56601">
    <property type="entry name" value="beta-lactamase/transpeptidase-like"/>
    <property type="match status" value="1"/>
</dbReference>
<evidence type="ECO:0000313" key="17">
    <source>
        <dbReference type="Proteomes" id="UP000320781"/>
    </source>
</evidence>
<evidence type="ECO:0000256" key="3">
    <source>
        <dbReference type="ARBA" id="ARBA00022475"/>
    </source>
</evidence>
<keyword evidence="12" id="KW-0961">Cell wall biogenesis/degradation</keyword>
<dbReference type="EMBL" id="SOKU01000106">
    <property type="protein sequence ID" value="TES86342.1"/>
    <property type="molecule type" value="Genomic_DNA"/>
</dbReference>
<feature type="domain" description="Penicillin-binding protein dimerisation" evidence="15">
    <location>
        <begin position="61"/>
        <end position="230"/>
    </location>
</feature>
<dbReference type="Gene3D" id="3.40.710.10">
    <property type="entry name" value="DD-peptidase/beta-lactamase superfamily"/>
    <property type="match status" value="1"/>
</dbReference>
<feature type="domain" description="Penicillin-binding protein transpeptidase" evidence="14">
    <location>
        <begin position="262"/>
        <end position="582"/>
    </location>
</feature>
<evidence type="ECO:0000256" key="13">
    <source>
        <dbReference type="SAM" id="Phobius"/>
    </source>
</evidence>
<evidence type="ECO:0000313" key="16">
    <source>
        <dbReference type="EMBL" id="TES86342.1"/>
    </source>
</evidence>
<dbReference type="FunFam" id="3.40.710.10:FF:000024">
    <property type="entry name" value="Penicillin-binding protein 2"/>
    <property type="match status" value="1"/>
</dbReference>
<dbReference type="AlphaFoldDB" id="A0A523QKW9"/>
<dbReference type="PANTHER" id="PTHR30627:SF2">
    <property type="entry name" value="PEPTIDOGLYCAN D,D-TRANSPEPTIDASE MRDA"/>
    <property type="match status" value="1"/>
</dbReference>
<dbReference type="GO" id="GO:0006508">
    <property type="term" value="P:proteolysis"/>
    <property type="evidence" value="ECO:0007669"/>
    <property type="project" value="UniProtKB-KW"/>
</dbReference>
<evidence type="ECO:0000256" key="12">
    <source>
        <dbReference type="ARBA" id="ARBA00023316"/>
    </source>
</evidence>
<dbReference type="NCBIfam" id="TIGR03423">
    <property type="entry name" value="pbp2_mrdA"/>
    <property type="match status" value="1"/>
</dbReference>